<evidence type="ECO:0000256" key="5">
    <source>
        <dbReference type="ARBA" id="ARBA00022692"/>
    </source>
</evidence>
<keyword evidence="10 12" id="KW-0807">Transducer</keyword>
<evidence type="ECO:0000256" key="10">
    <source>
        <dbReference type="ARBA" id="ARBA00023224"/>
    </source>
</evidence>
<evidence type="ECO:0000313" key="14">
    <source>
        <dbReference type="EMBL" id="KAK6483452.1"/>
    </source>
</evidence>
<keyword evidence="5 12" id="KW-0812">Transmembrane</keyword>
<feature type="transmembrane region" description="Helical" evidence="13">
    <location>
        <begin position="277"/>
        <end position="295"/>
    </location>
</feature>
<evidence type="ECO:0000256" key="13">
    <source>
        <dbReference type="SAM" id="Phobius"/>
    </source>
</evidence>
<keyword evidence="8 12" id="KW-0472">Membrane</keyword>
<dbReference type="PANTHER" id="PTHR11394:SF47">
    <property type="entry name" value="TASTE RECEPTOR TYPE 2 MEMBER 40"/>
    <property type="match status" value="1"/>
</dbReference>
<reference evidence="14 15" key="1">
    <citation type="submission" date="2021-05" db="EMBL/GenBank/DDBJ databases">
        <authorList>
            <person name="Zahm M."/>
            <person name="Klopp C."/>
            <person name="Cabau C."/>
            <person name="Kuhl H."/>
            <person name="Suciu R."/>
            <person name="Ciorpac M."/>
            <person name="Holostenco D."/>
            <person name="Gessner J."/>
            <person name="Wuertz S."/>
            <person name="Hohne C."/>
            <person name="Stock M."/>
            <person name="Gislard M."/>
            <person name="Lluch J."/>
            <person name="Milhes M."/>
            <person name="Lampietro C."/>
            <person name="Lopez Roques C."/>
            <person name="Donnadieu C."/>
            <person name="Du K."/>
            <person name="Schartl M."/>
            <person name="Guiguen Y."/>
        </authorList>
    </citation>
    <scope>NUCLEOTIDE SEQUENCE [LARGE SCALE GENOMIC DNA]</scope>
    <source>
        <strain evidence="14">Hh-F2</strain>
        <tissue evidence="14">Blood</tissue>
    </source>
</reference>
<feature type="transmembrane region" description="Helical" evidence="13">
    <location>
        <begin position="46"/>
        <end position="68"/>
    </location>
</feature>
<dbReference type="SUPFAM" id="SSF81321">
    <property type="entry name" value="Family A G protein-coupled receptor-like"/>
    <property type="match status" value="1"/>
</dbReference>
<evidence type="ECO:0000256" key="2">
    <source>
        <dbReference type="ARBA" id="ARBA00007376"/>
    </source>
</evidence>
<feature type="transmembrane region" description="Helical" evidence="13">
    <location>
        <begin position="191"/>
        <end position="217"/>
    </location>
</feature>
<evidence type="ECO:0000256" key="4">
    <source>
        <dbReference type="ARBA" id="ARBA00022606"/>
    </source>
</evidence>
<dbReference type="EMBL" id="JAHFZB010000012">
    <property type="protein sequence ID" value="KAK6483452.1"/>
    <property type="molecule type" value="Genomic_DNA"/>
</dbReference>
<feature type="transmembrane region" description="Helical" evidence="13">
    <location>
        <begin position="130"/>
        <end position="153"/>
    </location>
</feature>
<dbReference type="InterPro" id="IPR007960">
    <property type="entry name" value="TAS2R"/>
</dbReference>
<keyword evidence="15" id="KW-1185">Reference proteome</keyword>
<evidence type="ECO:0000313" key="15">
    <source>
        <dbReference type="Proteomes" id="UP001369086"/>
    </source>
</evidence>
<keyword evidence="7 12" id="KW-0297">G-protein coupled receptor</keyword>
<evidence type="ECO:0000256" key="1">
    <source>
        <dbReference type="ARBA" id="ARBA00004141"/>
    </source>
</evidence>
<name>A0ABR0ZF58_HUSHU</name>
<evidence type="ECO:0000256" key="8">
    <source>
        <dbReference type="ARBA" id="ARBA00023136"/>
    </source>
</evidence>
<comment type="similarity">
    <text evidence="2 11">Belongs to the G-protein coupled receptor T2R family.</text>
</comment>
<dbReference type="Proteomes" id="UP001369086">
    <property type="component" value="Unassembled WGS sequence"/>
</dbReference>
<keyword evidence="6 13" id="KW-1133">Transmembrane helix</keyword>
<evidence type="ECO:0000256" key="12">
    <source>
        <dbReference type="RuleBase" id="RU004424"/>
    </source>
</evidence>
<evidence type="ECO:0000256" key="9">
    <source>
        <dbReference type="ARBA" id="ARBA00023170"/>
    </source>
</evidence>
<feature type="transmembrane region" description="Helical" evidence="13">
    <location>
        <begin position="238"/>
        <end position="265"/>
    </location>
</feature>
<evidence type="ECO:0000256" key="3">
    <source>
        <dbReference type="ARBA" id="ARBA00022480"/>
    </source>
</evidence>
<dbReference type="Gene3D" id="1.20.1070.10">
    <property type="entry name" value="Rhodopsin 7-helix transmembrane proteins"/>
    <property type="match status" value="1"/>
</dbReference>
<keyword evidence="9 12" id="KW-0675">Receptor</keyword>
<organism evidence="14 15">
    <name type="scientific">Huso huso</name>
    <name type="common">Beluga</name>
    <name type="synonym">Acipenser huso</name>
    <dbReference type="NCBI Taxonomy" id="61971"/>
    <lineage>
        <taxon>Eukaryota</taxon>
        <taxon>Metazoa</taxon>
        <taxon>Chordata</taxon>
        <taxon>Craniata</taxon>
        <taxon>Vertebrata</taxon>
        <taxon>Euteleostomi</taxon>
        <taxon>Actinopterygii</taxon>
        <taxon>Chondrostei</taxon>
        <taxon>Acipenseriformes</taxon>
        <taxon>Acipenseridae</taxon>
        <taxon>Huso</taxon>
    </lineage>
</organism>
<gene>
    <name evidence="14" type="ORF">HHUSO_G14965</name>
</gene>
<evidence type="ECO:0000256" key="11">
    <source>
        <dbReference type="RuleBase" id="RU004423"/>
    </source>
</evidence>
<comment type="caution">
    <text evidence="14">The sequence shown here is derived from an EMBL/GenBank/DDBJ whole genome shotgun (WGS) entry which is preliminary data.</text>
</comment>
<keyword evidence="4 12" id="KW-0716">Sensory transduction</keyword>
<comment type="subcellular location">
    <subcellularLocation>
        <location evidence="1 12">Membrane</location>
        <topology evidence="1 12">Multi-pass membrane protein</topology>
    </subcellularLocation>
</comment>
<accession>A0ABR0ZF58</accession>
<protein>
    <recommendedName>
        <fullName evidence="12">Taste receptor type 2</fullName>
    </recommendedName>
</protein>
<dbReference type="PANTHER" id="PTHR11394">
    <property type="entry name" value="TASTE RECEPTOR TYPE 2"/>
    <property type="match status" value="1"/>
</dbReference>
<keyword evidence="3 12" id="KW-0919">Taste</keyword>
<evidence type="ECO:0000256" key="6">
    <source>
        <dbReference type="ARBA" id="ARBA00022989"/>
    </source>
</evidence>
<sequence>MQSTGDIILTFISRALLVFGVLWNLFNLVMTVHLQRKSKSYQTLEFIISCISLSNMILDLSMICFLYFYEFKIYCTTEMGRVMPVVSFILFSASASSFWSIAWLCVFYCVKIISLPAALFIKLKRNISLVVNGALILSVFFCFILFCPFLYLIPIMPANATANNTYNINNTLGMPCTKPAFGFPKKFASDLYFFIFVLFLCPIPFIIMVTTSSQLVVHIYKHTQQMKRNQNEFQSRNSYLLICKMIISLVVVYLFTITLAFIYLLTQAKDEKMSTEFLFLDMAFYCAATGVLLTATNKNLKQKLMSVSCGGKIQQQSEP</sequence>
<feature type="transmembrane region" description="Helical" evidence="13">
    <location>
        <begin position="12"/>
        <end position="34"/>
    </location>
</feature>
<feature type="transmembrane region" description="Helical" evidence="13">
    <location>
        <begin position="88"/>
        <end position="110"/>
    </location>
</feature>
<evidence type="ECO:0000256" key="7">
    <source>
        <dbReference type="ARBA" id="ARBA00023040"/>
    </source>
</evidence>
<dbReference type="Pfam" id="PF05296">
    <property type="entry name" value="TAS2R"/>
    <property type="match status" value="1"/>
</dbReference>
<proteinExistence type="inferred from homology"/>